<proteinExistence type="predicted"/>
<dbReference type="Ensembl" id="ENSELUT00000099376.1">
    <property type="protein sequence ID" value="ENSELUP00000082927.1"/>
    <property type="gene ID" value="ENSELUG00000045561.1"/>
</dbReference>
<organism evidence="1 2">
    <name type="scientific">Esox lucius</name>
    <name type="common">Northern pike</name>
    <dbReference type="NCBI Taxonomy" id="8010"/>
    <lineage>
        <taxon>Eukaryota</taxon>
        <taxon>Metazoa</taxon>
        <taxon>Chordata</taxon>
        <taxon>Craniata</taxon>
        <taxon>Vertebrata</taxon>
        <taxon>Euteleostomi</taxon>
        <taxon>Actinopterygii</taxon>
        <taxon>Neopterygii</taxon>
        <taxon>Teleostei</taxon>
        <taxon>Protacanthopterygii</taxon>
        <taxon>Esociformes</taxon>
        <taxon>Esocidae</taxon>
        <taxon>Esox</taxon>
    </lineage>
</organism>
<dbReference type="Proteomes" id="UP000265140">
    <property type="component" value="Chromosome 3"/>
</dbReference>
<name>A0AAY5K9K2_ESOLU</name>
<reference evidence="1 2" key="1">
    <citation type="submission" date="2020-02" db="EMBL/GenBank/DDBJ databases">
        <title>Esox lucius (northern pike) genome, fEsoLuc1, primary haplotype.</title>
        <authorList>
            <person name="Myers G."/>
            <person name="Karagic N."/>
            <person name="Meyer A."/>
            <person name="Pippel M."/>
            <person name="Reichard M."/>
            <person name="Winkler S."/>
            <person name="Tracey A."/>
            <person name="Sims Y."/>
            <person name="Howe K."/>
            <person name="Rhie A."/>
            <person name="Formenti G."/>
            <person name="Durbin R."/>
            <person name="Fedrigo O."/>
            <person name="Jarvis E.D."/>
        </authorList>
    </citation>
    <scope>NUCLEOTIDE SEQUENCE [LARGE SCALE GENOMIC DNA]</scope>
</reference>
<reference evidence="1" key="3">
    <citation type="submission" date="2025-09" db="UniProtKB">
        <authorList>
            <consortium name="Ensembl"/>
        </authorList>
    </citation>
    <scope>IDENTIFICATION</scope>
</reference>
<sequence>VLGCLRACAFPPFHVHCCFRDVDVTHSSLPLLISPSHPCLSVCLSFSTPSHSLPLSTPLSLPTYISKKQETNELEQRNNNGNLAVFLSFLFFFGDSPIRYFDYDAEPFVFKRSHFCTPNSISFLLG</sequence>
<dbReference type="AlphaFoldDB" id="A0AAY5K9K2"/>
<accession>A0AAY5K9K2</accession>
<reference evidence="1" key="2">
    <citation type="submission" date="2025-08" db="UniProtKB">
        <authorList>
            <consortium name="Ensembl"/>
        </authorList>
    </citation>
    <scope>IDENTIFICATION</scope>
</reference>
<evidence type="ECO:0000313" key="2">
    <source>
        <dbReference type="Proteomes" id="UP000265140"/>
    </source>
</evidence>
<protein>
    <submittedName>
        <fullName evidence="1">Uncharacterized protein</fullName>
    </submittedName>
</protein>
<evidence type="ECO:0000313" key="1">
    <source>
        <dbReference type="Ensembl" id="ENSELUP00000082927.1"/>
    </source>
</evidence>
<keyword evidence="2" id="KW-1185">Reference proteome</keyword>